<proteinExistence type="predicted"/>
<gene>
    <name evidence="4" type="ORF">HRI_004143200</name>
</gene>
<dbReference type="InterPro" id="IPR041577">
    <property type="entry name" value="RT_RNaseH_2"/>
</dbReference>
<feature type="compositionally biased region" description="Basic and acidic residues" evidence="2">
    <location>
        <begin position="393"/>
        <end position="402"/>
    </location>
</feature>
<dbReference type="OrthoDB" id="1909920at2759"/>
<dbReference type="InterPro" id="IPR000477">
    <property type="entry name" value="RT_dom"/>
</dbReference>
<evidence type="ECO:0000313" key="4">
    <source>
        <dbReference type="EMBL" id="GMJ04740.1"/>
    </source>
</evidence>
<organism evidence="4 5">
    <name type="scientific">Hibiscus trionum</name>
    <name type="common">Flower of an hour</name>
    <dbReference type="NCBI Taxonomy" id="183268"/>
    <lineage>
        <taxon>Eukaryota</taxon>
        <taxon>Viridiplantae</taxon>
        <taxon>Streptophyta</taxon>
        <taxon>Embryophyta</taxon>
        <taxon>Tracheophyta</taxon>
        <taxon>Spermatophyta</taxon>
        <taxon>Magnoliopsida</taxon>
        <taxon>eudicotyledons</taxon>
        <taxon>Gunneridae</taxon>
        <taxon>Pentapetalae</taxon>
        <taxon>rosids</taxon>
        <taxon>malvids</taxon>
        <taxon>Malvales</taxon>
        <taxon>Malvaceae</taxon>
        <taxon>Malvoideae</taxon>
        <taxon>Hibiscus</taxon>
    </lineage>
</organism>
<comment type="caution">
    <text evidence="4">The sequence shown here is derived from an EMBL/GenBank/DDBJ whole genome shotgun (WGS) entry which is preliminary data.</text>
</comment>
<dbReference type="Gene3D" id="3.30.70.270">
    <property type="match status" value="2"/>
</dbReference>
<dbReference type="PROSITE" id="PS50878">
    <property type="entry name" value="RT_POL"/>
    <property type="match status" value="1"/>
</dbReference>
<reference evidence="4" key="1">
    <citation type="submission" date="2023-05" db="EMBL/GenBank/DDBJ databases">
        <title>Genome and transcriptome analyses reveal genes involved in the formation of fine ridges on petal epidermal cells in Hibiscus trionum.</title>
        <authorList>
            <person name="Koshimizu S."/>
            <person name="Masuda S."/>
            <person name="Ishii T."/>
            <person name="Shirasu K."/>
            <person name="Hoshino A."/>
            <person name="Arita M."/>
        </authorList>
    </citation>
    <scope>NUCLEOTIDE SEQUENCE</scope>
    <source>
        <strain evidence="4">Hamamatsu line</strain>
    </source>
</reference>
<keyword evidence="1" id="KW-0511">Multifunctional enzyme</keyword>
<dbReference type="SUPFAM" id="SSF56672">
    <property type="entry name" value="DNA/RNA polymerases"/>
    <property type="match status" value="1"/>
</dbReference>
<dbReference type="PANTHER" id="PTHR37984:SF5">
    <property type="entry name" value="PROTEIN NYNRIN-LIKE"/>
    <property type="match status" value="1"/>
</dbReference>
<evidence type="ECO:0000313" key="5">
    <source>
        <dbReference type="Proteomes" id="UP001165190"/>
    </source>
</evidence>
<dbReference type="GO" id="GO:0003824">
    <property type="term" value="F:catalytic activity"/>
    <property type="evidence" value="ECO:0007669"/>
    <property type="project" value="UniProtKB-KW"/>
</dbReference>
<dbReference type="Pfam" id="PF17919">
    <property type="entry name" value="RT_RNaseH_2"/>
    <property type="match status" value="1"/>
</dbReference>
<dbReference type="EMBL" id="BSYR01000040">
    <property type="protein sequence ID" value="GMJ04740.1"/>
    <property type="molecule type" value="Genomic_DNA"/>
</dbReference>
<protein>
    <recommendedName>
        <fullName evidence="3">Reverse transcriptase domain-containing protein</fullName>
    </recommendedName>
</protein>
<dbReference type="InterPro" id="IPR043502">
    <property type="entry name" value="DNA/RNA_pol_sf"/>
</dbReference>
<dbReference type="PANTHER" id="PTHR37984">
    <property type="entry name" value="PROTEIN CBG26694"/>
    <property type="match status" value="1"/>
</dbReference>
<feature type="domain" description="Reverse transcriptase" evidence="3">
    <location>
        <begin position="1"/>
        <end position="82"/>
    </location>
</feature>
<dbReference type="CDD" id="cd09274">
    <property type="entry name" value="RNase_HI_RT_Ty3"/>
    <property type="match status" value="1"/>
</dbReference>
<dbReference type="AlphaFoldDB" id="A0A9W7IZI2"/>
<dbReference type="Proteomes" id="UP001165190">
    <property type="component" value="Unassembled WGS sequence"/>
</dbReference>
<keyword evidence="5" id="KW-1185">Reference proteome</keyword>
<evidence type="ECO:0000256" key="2">
    <source>
        <dbReference type="SAM" id="MobiDB-lite"/>
    </source>
</evidence>
<evidence type="ECO:0000256" key="1">
    <source>
        <dbReference type="ARBA" id="ARBA00023268"/>
    </source>
</evidence>
<accession>A0A9W7IZI2</accession>
<dbReference type="FunFam" id="3.30.70.270:FF:000026">
    <property type="entry name" value="Transposon Ty3-G Gag-Pol polyprotein"/>
    <property type="match status" value="1"/>
</dbReference>
<evidence type="ECO:0000259" key="3">
    <source>
        <dbReference type="PROSITE" id="PS50878"/>
    </source>
</evidence>
<dbReference type="Pfam" id="PF00078">
    <property type="entry name" value="RVT_1"/>
    <property type="match status" value="1"/>
</dbReference>
<dbReference type="InterPro" id="IPR050951">
    <property type="entry name" value="Retrovirus_Pol_polyprotein"/>
</dbReference>
<dbReference type="InterPro" id="IPR043128">
    <property type="entry name" value="Rev_trsase/Diguanyl_cyclase"/>
</dbReference>
<dbReference type="FunFam" id="3.30.70.270:FF:000003">
    <property type="entry name" value="Transposon Ty3-G Gag-Pol polyprotein"/>
    <property type="match status" value="1"/>
</dbReference>
<dbReference type="FunFam" id="3.10.20.370:FF:000001">
    <property type="entry name" value="Retrovirus-related Pol polyprotein from transposon 17.6-like protein"/>
    <property type="match status" value="1"/>
</dbReference>
<sequence>MSFGLTNAPATFQSLMNAIFEPYLRKFVLVFFDDILIYNKDLSTHSQHLELVLQILRAHKLFAKRSKCFFGQEQVEYLGHIISAQRVATDSSKIEAIQNWPFPKILKALRGFLGLTGYYRRFIRNYGSISKPLTTLLKKDNFHWSTEAKQAFTDLKTAMCSSLVLALPSFQKPFYLETDASSRGIGAVLSQNGRPIAFLSKALGPRHADMSVYEREFLEILMAVSKWRHYLEGNPFVIKTDHEALKHLLEQKLTTTVQKKGLTKLLGLDYTIRYRKGRTNIVADALSRQDPSLFQVTSTTIIPFWVKEVEFSYQNDSLATEKMAVTTLQQFTNQEWTFSKGILRYKRRVYVGTNGTLRQQLLFQLYDSPMGAILEYNVTPSSRSSRMTGPSESHGENRSETR</sequence>
<name>A0A9W7IZI2_HIBTR</name>
<feature type="compositionally biased region" description="Polar residues" evidence="2">
    <location>
        <begin position="380"/>
        <end position="391"/>
    </location>
</feature>
<feature type="region of interest" description="Disordered" evidence="2">
    <location>
        <begin position="380"/>
        <end position="402"/>
    </location>
</feature>
<dbReference type="CDD" id="cd01647">
    <property type="entry name" value="RT_LTR"/>
    <property type="match status" value="1"/>
</dbReference>